<comment type="similarity">
    <text evidence="1">Belongs to the RelE toxin family.</text>
</comment>
<dbReference type="InterPro" id="IPR035093">
    <property type="entry name" value="RelE/ParE_toxin_dom_sf"/>
</dbReference>
<dbReference type="AlphaFoldDB" id="A0A177MKD2"/>
<dbReference type="EMBL" id="LUUG01000065">
    <property type="protein sequence ID" value="OAI05329.1"/>
    <property type="molecule type" value="Genomic_DNA"/>
</dbReference>
<evidence type="ECO:0000313" key="5">
    <source>
        <dbReference type="Proteomes" id="UP000077763"/>
    </source>
</evidence>
<name>A0A177MKD2_METMH</name>
<evidence type="ECO:0000256" key="2">
    <source>
        <dbReference type="ARBA" id="ARBA00022649"/>
    </source>
</evidence>
<dbReference type="Pfam" id="PF05016">
    <property type="entry name" value="ParE_toxin"/>
    <property type="match status" value="1"/>
</dbReference>
<organism evidence="4 6">
    <name type="scientific">Methylomonas methanica</name>
    <dbReference type="NCBI Taxonomy" id="421"/>
    <lineage>
        <taxon>Bacteria</taxon>
        <taxon>Pseudomonadati</taxon>
        <taxon>Pseudomonadota</taxon>
        <taxon>Gammaproteobacteria</taxon>
        <taxon>Methylococcales</taxon>
        <taxon>Methylococcaceae</taxon>
        <taxon>Methylomonas</taxon>
    </lineage>
</organism>
<evidence type="ECO:0000313" key="3">
    <source>
        <dbReference type="EMBL" id="OAH99765.1"/>
    </source>
</evidence>
<dbReference type="Proteomes" id="UP000078090">
    <property type="component" value="Unassembled WGS sequence"/>
</dbReference>
<accession>A0A177MKD2</accession>
<dbReference type="InterPro" id="IPR007712">
    <property type="entry name" value="RelE/ParE_toxin"/>
</dbReference>
<sequence>MTIYAIEIKRSAQKELSQLPKAVAEKVVTQIRALADDPRPNGCKKLVGTEHSYRIRVNDYRVVYSVLDSRLIIQVIKIGHRKDVYQ</sequence>
<dbReference type="EMBL" id="LUUH01000080">
    <property type="protein sequence ID" value="OAH99765.1"/>
    <property type="molecule type" value="Genomic_DNA"/>
</dbReference>
<proteinExistence type="inferred from homology"/>
<dbReference type="PANTHER" id="PTHR35601:SF1">
    <property type="entry name" value="TOXIN RELE"/>
    <property type="match status" value="1"/>
</dbReference>
<dbReference type="SUPFAM" id="SSF143011">
    <property type="entry name" value="RelE-like"/>
    <property type="match status" value="1"/>
</dbReference>
<evidence type="ECO:0000256" key="1">
    <source>
        <dbReference type="ARBA" id="ARBA00006226"/>
    </source>
</evidence>
<evidence type="ECO:0000313" key="6">
    <source>
        <dbReference type="Proteomes" id="UP000078090"/>
    </source>
</evidence>
<keyword evidence="2" id="KW-1277">Toxin-antitoxin system</keyword>
<protein>
    <submittedName>
        <fullName evidence="4">Plasmid stabilization protein</fullName>
    </submittedName>
</protein>
<dbReference type="NCBIfam" id="TIGR02385">
    <property type="entry name" value="RelE_StbE"/>
    <property type="match status" value="1"/>
</dbReference>
<comment type="caution">
    <text evidence="4">The sequence shown here is derived from an EMBL/GenBank/DDBJ whole genome shotgun (WGS) entry which is preliminary data.</text>
</comment>
<dbReference type="RefSeq" id="WP_064008437.1">
    <property type="nucleotide sequence ID" value="NZ_LUUG01000065.1"/>
</dbReference>
<dbReference type="PANTHER" id="PTHR35601">
    <property type="entry name" value="TOXIN RELE"/>
    <property type="match status" value="1"/>
</dbReference>
<evidence type="ECO:0000313" key="4">
    <source>
        <dbReference type="EMBL" id="OAI05329.1"/>
    </source>
</evidence>
<gene>
    <name evidence="4" type="ORF">A1332_13335</name>
    <name evidence="3" type="ORF">A1353_20340</name>
</gene>
<dbReference type="Proteomes" id="UP000077763">
    <property type="component" value="Unassembled WGS sequence"/>
</dbReference>
<reference evidence="5 6" key="1">
    <citation type="submission" date="2016-03" db="EMBL/GenBank/DDBJ databases">
        <authorList>
            <person name="Ploux O."/>
        </authorList>
    </citation>
    <scope>NUCLEOTIDE SEQUENCE [LARGE SCALE GENOMIC DNA]</scope>
    <source>
        <strain evidence="4 6">R-45363</strain>
        <strain evidence="3 5">R-45371</strain>
    </source>
</reference>
<dbReference type="Gene3D" id="3.30.2310.20">
    <property type="entry name" value="RelE-like"/>
    <property type="match status" value="1"/>
</dbReference>
<dbReference type="OrthoDB" id="5570653at2"/>